<dbReference type="EMBL" id="LJZO01000008">
    <property type="protein sequence ID" value="ROW00633.1"/>
    <property type="molecule type" value="Genomic_DNA"/>
</dbReference>
<dbReference type="AlphaFoldDB" id="A0A423WBG5"/>
<evidence type="ECO:0000256" key="1">
    <source>
        <dbReference type="SAM" id="MobiDB-lite"/>
    </source>
</evidence>
<proteinExistence type="predicted"/>
<dbReference type="Proteomes" id="UP000284375">
    <property type="component" value="Unassembled WGS sequence"/>
</dbReference>
<evidence type="ECO:0000313" key="2">
    <source>
        <dbReference type="EMBL" id="ROW00633.1"/>
    </source>
</evidence>
<feature type="compositionally biased region" description="Acidic residues" evidence="1">
    <location>
        <begin position="369"/>
        <end position="390"/>
    </location>
</feature>
<comment type="caution">
    <text evidence="2">The sequence shown here is derived from an EMBL/GenBank/DDBJ whole genome shotgun (WGS) entry which is preliminary data.</text>
</comment>
<dbReference type="OrthoDB" id="5245608at2759"/>
<dbReference type="STRING" id="252740.A0A423WBG5"/>
<feature type="region of interest" description="Disordered" evidence="1">
    <location>
        <begin position="276"/>
        <end position="404"/>
    </location>
</feature>
<gene>
    <name evidence="2" type="ORF">VSDG_03267</name>
</gene>
<keyword evidence="3" id="KW-1185">Reference proteome</keyword>
<sequence>MEGYKPHIELLALGYKAIPPAGLAAIDPLTGWNILDPTSPFAMPFARRGTTLCYHSQANVSVTMSFLNWAKGSVLNIDLAATAEWLRLRDNIQMPWATSHYSGTPEEFEAYLLLKNEICPFHISSHYHLRARGYSLGLLRSILASSRFHDKCNKAADDLGLYEADLKVHWERLLYVIIHAVSQQAIRAIEEVRNRCPGEDRCSPEFMDKVQWLITDRRGLPITPFVHHPFQLVLATRGPPEIATRVAGAPVLVDRHAEKFVDDCPGERATIASGHHNYLHPSRQGHHQDHPPRRNTPAQNTSQSPASSRASSKRPHSDGEEPPSGFERRYPPRLAARSRAGTASMSPLVNELGGTEDMGAPDALIGPMEVDDGNGEDDALFDPIEIDDNKDENGRGRGRGRKSR</sequence>
<reference evidence="2 3" key="1">
    <citation type="submission" date="2015-09" db="EMBL/GenBank/DDBJ databases">
        <title>Host preference determinants of Valsa canker pathogens revealed by comparative genomics.</title>
        <authorList>
            <person name="Yin Z."/>
            <person name="Huang L."/>
        </authorList>
    </citation>
    <scope>NUCLEOTIDE SEQUENCE [LARGE SCALE GENOMIC DNA]</scope>
    <source>
        <strain evidence="2 3">YSFL</strain>
    </source>
</reference>
<protein>
    <submittedName>
        <fullName evidence="2">Uncharacterized protein</fullName>
    </submittedName>
</protein>
<organism evidence="2 3">
    <name type="scientific">Cytospora chrysosperma</name>
    <name type="common">Cytospora canker fungus</name>
    <name type="synonym">Sphaeria chrysosperma</name>
    <dbReference type="NCBI Taxonomy" id="252740"/>
    <lineage>
        <taxon>Eukaryota</taxon>
        <taxon>Fungi</taxon>
        <taxon>Dikarya</taxon>
        <taxon>Ascomycota</taxon>
        <taxon>Pezizomycotina</taxon>
        <taxon>Sordariomycetes</taxon>
        <taxon>Sordariomycetidae</taxon>
        <taxon>Diaporthales</taxon>
        <taxon>Cytosporaceae</taxon>
        <taxon>Cytospora</taxon>
    </lineage>
</organism>
<name>A0A423WBG5_CYTCH</name>
<accession>A0A423WBG5</accession>
<evidence type="ECO:0000313" key="3">
    <source>
        <dbReference type="Proteomes" id="UP000284375"/>
    </source>
</evidence>